<feature type="transmembrane region" description="Helical" evidence="1">
    <location>
        <begin position="107"/>
        <end position="126"/>
    </location>
</feature>
<keyword evidence="1" id="KW-0472">Membrane</keyword>
<dbReference type="PROSITE" id="PS51832">
    <property type="entry name" value="HD_GYP"/>
    <property type="match status" value="1"/>
</dbReference>
<dbReference type="PANTHER" id="PTHR43155">
    <property type="entry name" value="CYCLIC DI-GMP PHOSPHODIESTERASE PA4108-RELATED"/>
    <property type="match status" value="1"/>
</dbReference>
<sequence length="902" mass="100679">MLSWADFYTNLRHTKLWLPPVVAGIILILIAQHDYLTFHTVAELGAIFVALAICVLSWETQWVERNRFLALLAAGYFWVAFLDTNHAFTFEGMNLYLTGSVNLSVQFWLLARFLETLILIVTPHLIGSSVRSKRLFFGYGAIAALGTALILLGIFPTGYIDGQGLTAFKVNAEYIIIAGLIFASAQLHLASFRIPKEEEVLLGTAIFMTIAAELAFTLYEGPDDTANLLGHVFKIFSFWLIFRAVVIPNLQKPYFQLDRQRKRANELFDNAEISLWDEDLSAVQAELKRLRESGVRDLRCYLRKNPEKITELAGMVRVLRVNRATLQMFEAEDQRQFISRVDKAFGPNAMDVFVDELAAIWKKKPYFRGQVDYVTAKGKALTCLISFRIPRRDAAFASVPVSIIDITEKQALQHQVENFFDTPMHMNVIASTVDGTILKVNAAAQRILGYAPKELEGKTFLELVHPDDIEKTLAEMDSLNEKGATLSFENRYRRKTGEYRLISWSSVARNEVAYAIATDVTERKHAEVINTQLASIRNTIMRCQAIMMKSQEPSAMLQDVARELVSALGYRLVWFAKPQDSATASPLEITTYASENNSIGEKDLTRLAAARTSPAQTALKSGTKVFTNSHSDDLYYRQWQELAGSLDLEKTVSLPIMEGGNPVATMTIHANRDTFPNPQEIDLMQELATNIALALKAGRMTREIVSAHEALGNAALGAINALATTLEKRDPYTSGHQGRVAQLAEAIGRKLGWNEFKLEGMRLGATVHDIGKIYVPAEILNRPGKLTSAEFGIIKSHPEVGHDILKDVAFPWPIADMVVQHHERIDGTGYPKGLKGDEIIPEAQVIAVADVVEAITAHRPYRPALGIEEGLKELRRGRGTAYAPEVVDACIEVIEEDHFNWS</sequence>
<dbReference type="Gene3D" id="1.10.3210.10">
    <property type="entry name" value="Hypothetical protein af1432"/>
    <property type="match status" value="1"/>
</dbReference>
<dbReference type="RefSeq" id="WP_068151301.1">
    <property type="nucleotide sequence ID" value="NZ_JBHSCR010000003.1"/>
</dbReference>
<evidence type="ECO:0000313" key="5">
    <source>
        <dbReference type="EMBL" id="MFC4347120.1"/>
    </source>
</evidence>
<feature type="transmembrane region" description="Helical" evidence="1">
    <location>
        <begin position="38"/>
        <end position="56"/>
    </location>
</feature>
<dbReference type="SUPFAM" id="SSF55785">
    <property type="entry name" value="PYP-like sensor domain (PAS domain)"/>
    <property type="match status" value="1"/>
</dbReference>
<feature type="domain" description="HD" evidence="3">
    <location>
        <begin position="733"/>
        <end position="855"/>
    </location>
</feature>
<evidence type="ECO:0000259" key="3">
    <source>
        <dbReference type="PROSITE" id="PS51831"/>
    </source>
</evidence>
<dbReference type="InterPro" id="IPR033425">
    <property type="entry name" value="MASE3"/>
</dbReference>
<dbReference type="InterPro" id="IPR035965">
    <property type="entry name" value="PAS-like_dom_sf"/>
</dbReference>
<dbReference type="InterPro" id="IPR000014">
    <property type="entry name" value="PAS"/>
</dbReference>
<dbReference type="SMART" id="SM00471">
    <property type="entry name" value="HDc"/>
    <property type="match status" value="1"/>
</dbReference>
<dbReference type="SUPFAM" id="SSF109604">
    <property type="entry name" value="HD-domain/PDEase-like"/>
    <property type="match status" value="1"/>
</dbReference>
<dbReference type="InterPro" id="IPR013655">
    <property type="entry name" value="PAS_fold_3"/>
</dbReference>
<dbReference type="InterPro" id="IPR003607">
    <property type="entry name" value="HD/PDEase_dom"/>
</dbReference>
<feature type="transmembrane region" description="Helical" evidence="1">
    <location>
        <begin position="16"/>
        <end position="32"/>
    </location>
</feature>
<keyword evidence="6" id="KW-1185">Reference proteome</keyword>
<dbReference type="EMBL" id="JBHSCR010000003">
    <property type="protein sequence ID" value="MFC4347120.1"/>
    <property type="molecule type" value="Genomic_DNA"/>
</dbReference>
<protein>
    <submittedName>
        <fullName evidence="5">MASE3 domain-containing protein</fullName>
    </submittedName>
</protein>
<dbReference type="InterPro" id="IPR006674">
    <property type="entry name" value="HD_domain"/>
</dbReference>
<dbReference type="Pfam" id="PF13185">
    <property type="entry name" value="GAF_2"/>
    <property type="match status" value="1"/>
</dbReference>
<dbReference type="SUPFAM" id="SSF55781">
    <property type="entry name" value="GAF domain-like"/>
    <property type="match status" value="1"/>
</dbReference>
<feature type="transmembrane region" description="Helical" evidence="1">
    <location>
        <begin position="68"/>
        <end position="87"/>
    </location>
</feature>
<evidence type="ECO:0000313" key="6">
    <source>
        <dbReference type="Proteomes" id="UP001595776"/>
    </source>
</evidence>
<dbReference type="Pfam" id="PF13487">
    <property type="entry name" value="HD_5"/>
    <property type="match status" value="1"/>
</dbReference>
<feature type="transmembrane region" description="Helical" evidence="1">
    <location>
        <begin position="138"/>
        <end position="160"/>
    </location>
</feature>
<feature type="transmembrane region" description="Helical" evidence="1">
    <location>
        <begin position="172"/>
        <end position="189"/>
    </location>
</feature>
<name>A0ABV8U7Q3_9PROT</name>
<dbReference type="InterPro" id="IPR006675">
    <property type="entry name" value="HDIG_dom"/>
</dbReference>
<comment type="caution">
    <text evidence="5">The sequence shown here is derived from an EMBL/GenBank/DDBJ whole genome shotgun (WGS) entry which is preliminary data.</text>
</comment>
<dbReference type="PROSITE" id="PS50112">
    <property type="entry name" value="PAS"/>
    <property type="match status" value="1"/>
</dbReference>
<dbReference type="InterPro" id="IPR003018">
    <property type="entry name" value="GAF"/>
</dbReference>
<feature type="domain" description="HD-GYP" evidence="4">
    <location>
        <begin position="711"/>
        <end position="902"/>
    </location>
</feature>
<dbReference type="Gene3D" id="3.30.450.40">
    <property type="match status" value="1"/>
</dbReference>
<evidence type="ECO:0000256" key="1">
    <source>
        <dbReference type="SAM" id="Phobius"/>
    </source>
</evidence>
<dbReference type="PROSITE" id="PS51831">
    <property type="entry name" value="HD"/>
    <property type="match status" value="1"/>
</dbReference>
<dbReference type="InterPro" id="IPR037522">
    <property type="entry name" value="HD_GYP_dom"/>
</dbReference>
<feature type="domain" description="PAS" evidence="2">
    <location>
        <begin position="408"/>
        <end position="483"/>
    </location>
</feature>
<dbReference type="InterPro" id="IPR029016">
    <property type="entry name" value="GAF-like_dom_sf"/>
</dbReference>
<reference evidence="6" key="1">
    <citation type="journal article" date="2019" name="Int. J. Syst. Evol. Microbiol.">
        <title>The Global Catalogue of Microorganisms (GCM) 10K type strain sequencing project: providing services to taxonomists for standard genome sequencing and annotation.</title>
        <authorList>
            <consortium name="The Broad Institute Genomics Platform"/>
            <consortium name="The Broad Institute Genome Sequencing Center for Infectious Disease"/>
            <person name="Wu L."/>
            <person name="Ma J."/>
        </authorList>
    </citation>
    <scope>NUCLEOTIDE SEQUENCE [LARGE SCALE GENOMIC DNA]</scope>
    <source>
        <strain evidence="6">CGMCC 1.15304</strain>
    </source>
</reference>
<accession>A0ABV8U7Q3</accession>
<dbReference type="CDD" id="cd00077">
    <property type="entry name" value="HDc"/>
    <property type="match status" value="1"/>
</dbReference>
<dbReference type="Gene3D" id="3.30.450.20">
    <property type="entry name" value="PAS domain"/>
    <property type="match status" value="1"/>
</dbReference>
<evidence type="ECO:0000259" key="4">
    <source>
        <dbReference type="PROSITE" id="PS51832"/>
    </source>
</evidence>
<dbReference type="SMART" id="SM00065">
    <property type="entry name" value="GAF"/>
    <property type="match status" value="1"/>
</dbReference>
<dbReference type="Pfam" id="PF17159">
    <property type="entry name" value="MASE3"/>
    <property type="match status" value="1"/>
</dbReference>
<keyword evidence="1" id="KW-0812">Transmembrane</keyword>
<gene>
    <name evidence="5" type="ORF">ACFO5Q_04620</name>
</gene>
<feature type="transmembrane region" description="Helical" evidence="1">
    <location>
        <begin position="201"/>
        <end position="219"/>
    </location>
</feature>
<evidence type="ECO:0000259" key="2">
    <source>
        <dbReference type="PROSITE" id="PS50112"/>
    </source>
</evidence>
<dbReference type="Pfam" id="PF08447">
    <property type="entry name" value="PAS_3"/>
    <property type="match status" value="1"/>
</dbReference>
<organism evidence="5 6">
    <name type="scientific">Kordiimonas lipolytica</name>
    <dbReference type="NCBI Taxonomy" id="1662421"/>
    <lineage>
        <taxon>Bacteria</taxon>
        <taxon>Pseudomonadati</taxon>
        <taxon>Pseudomonadota</taxon>
        <taxon>Alphaproteobacteria</taxon>
        <taxon>Kordiimonadales</taxon>
        <taxon>Kordiimonadaceae</taxon>
        <taxon>Kordiimonas</taxon>
    </lineage>
</organism>
<dbReference type="PANTHER" id="PTHR43155:SF2">
    <property type="entry name" value="CYCLIC DI-GMP PHOSPHODIESTERASE PA4108"/>
    <property type="match status" value="1"/>
</dbReference>
<dbReference type="CDD" id="cd00130">
    <property type="entry name" value="PAS"/>
    <property type="match status" value="1"/>
</dbReference>
<dbReference type="Proteomes" id="UP001595776">
    <property type="component" value="Unassembled WGS sequence"/>
</dbReference>
<proteinExistence type="predicted"/>
<dbReference type="NCBIfam" id="TIGR00277">
    <property type="entry name" value="HDIG"/>
    <property type="match status" value="1"/>
</dbReference>
<dbReference type="SMART" id="SM00091">
    <property type="entry name" value="PAS"/>
    <property type="match status" value="1"/>
</dbReference>
<keyword evidence="1" id="KW-1133">Transmembrane helix</keyword>
<dbReference type="NCBIfam" id="TIGR00229">
    <property type="entry name" value="sensory_box"/>
    <property type="match status" value="1"/>
</dbReference>